<feature type="domain" description="Beta-lactamase-related" evidence="1">
    <location>
        <begin position="57"/>
        <end position="172"/>
    </location>
</feature>
<dbReference type="InterPro" id="IPR050491">
    <property type="entry name" value="AmpC-like"/>
</dbReference>
<dbReference type="AlphaFoldDB" id="A0A927AQY4"/>
<reference evidence="2" key="1">
    <citation type="submission" date="2020-09" db="EMBL/GenBank/DDBJ databases">
        <authorList>
            <person name="Kim M.K."/>
        </authorList>
    </citation>
    <scope>NUCLEOTIDE SEQUENCE</scope>
    <source>
        <strain evidence="2">BT702</strain>
    </source>
</reference>
<dbReference type="InterPro" id="IPR001466">
    <property type="entry name" value="Beta-lactam-related"/>
</dbReference>
<organism evidence="2 3">
    <name type="scientific">Spirosoma profusum</name>
    <dbReference type="NCBI Taxonomy" id="2771354"/>
    <lineage>
        <taxon>Bacteria</taxon>
        <taxon>Pseudomonadati</taxon>
        <taxon>Bacteroidota</taxon>
        <taxon>Cytophagia</taxon>
        <taxon>Cytophagales</taxon>
        <taxon>Cytophagaceae</taxon>
        <taxon>Spirosoma</taxon>
    </lineage>
</organism>
<dbReference type="PANTHER" id="PTHR46825">
    <property type="entry name" value="D-ALANYL-D-ALANINE-CARBOXYPEPTIDASE/ENDOPEPTIDASE AMPH"/>
    <property type="match status" value="1"/>
</dbReference>
<dbReference type="GO" id="GO:0016787">
    <property type="term" value="F:hydrolase activity"/>
    <property type="evidence" value="ECO:0007669"/>
    <property type="project" value="UniProtKB-KW"/>
</dbReference>
<keyword evidence="3" id="KW-1185">Reference proteome</keyword>
<accession>A0A927AQY4</accession>
<dbReference type="PROSITE" id="PS51257">
    <property type="entry name" value="PROKAR_LIPOPROTEIN"/>
    <property type="match status" value="1"/>
</dbReference>
<gene>
    <name evidence="2" type="ORF">IC229_12475</name>
</gene>
<name>A0A927AQY4_9BACT</name>
<dbReference type="Pfam" id="PF00144">
    <property type="entry name" value="Beta-lactamase"/>
    <property type="match status" value="1"/>
</dbReference>
<comment type="caution">
    <text evidence="2">The sequence shown here is derived from an EMBL/GenBank/DDBJ whole genome shotgun (WGS) entry which is preliminary data.</text>
</comment>
<sequence>MKRSLNFLTGLALTSTLLTLSSCDKLEEPQPVAPTGAARSGDFGLSNGGFDASLMKTKIEAYLDGRNLAGYAYSIYVDGHRVTSAEGGGGFARKAVDAPKYDHASIVRQELASCSKYITTLATLRMIERADLPYTELIWKYLPSYMNVSEGVRKITFGQLLSHHSGLVGGIGDLSLSLSDMEKSVETDNSAMYDQYQYNNMNFALCRVLIPYMYWKKVIKVNDLFFTALEIDKSTLDDQLAKTFLDLVREDVFKPAGLPAWQFLGATDPSIAYPPLYYSNNNPNSGGVAISGLDNIKHLGAGGFNLNAWELAQIVSAARYNKIVYSTSMNIMRNGYKDHPIGFMGIKYGKYGQYFYHFGDATWNTNNKSGGLASVLVDFKCTGANVQVVVVTNQNDGGVSEIEWLKNAFDTSWN</sequence>
<dbReference type="EMBL" id="JACWZY010000008">
    <property type="protein sequence ID" value="MBD2701458.1"/>
    <property type="molecule type" value="Genomic_DNA"/>
</dbReference>
<evidence type="ECO:0000259" key="1">
    <source>
        <dbReference type="Pfam" id="PF00144"/>
    </source>
</evidence>
<protein>
    <submittedName>
        <fullName evidence="2">Serine hydrolase</fullName>
    </submittedName>
</protein>
<proteinExistence type="predicted"/>
<dbReference type="Gene3D" id="3.40.710.10">
    <property type="entry name" value="DD-peptidase/beta-lactamase superfamily"/>
    <property type="match status" value="1"/>
</dbReference>
<dbReference type="RefSeq" id="WP_190887310.1">
    <property type="nucleotide sequence ID" value="NZ_JACWZY010000008.1"/>
</dbReference>
<dbReference type="Proteomes" id="UP000598820">
    <property type="component" value="Unassembled WGS sequence"/>
</dbReference>
<dbReference type="SUPFAM" id="SSF56601">
    <property type="entry name" value="beta-lactamase/transpeptidase-like"/>
    <property type="match status" value="1"/>
</dbReference>
<keyword evidence="2" id="KW-0378">Hydrolase</keyword>
<dbReference type="PANTHER" id="PTHR46825:SF9">
    <property type="entry name" value="BETA-LACTAMASE-RELATED DOMAIN-CONTAINING PROTEIN"/>
    <property type="match status" value="1"/>
</dbReference>
<evidence type="ECO:0000313" key="3">
    <source>
        <dbReference type="Proteomes" id="UP000598820"/>
    </source>
</evidence>
<dbReference type="InterPro" id="IPR012338">
    <property type="entry name" value="Beta-lactam/transpept-like"/>
</dbReference>
<evidence type="ECO:0000313" key="2">
    <source>
        <dbReference type="EMBL" id="MBD2701458.1"/>
    </source>
</evidence>